<keyword evidence="2" id="KW-1185">Reference proteome</keyword>
<dbReference type="Proteomes" id="UP001386955">
    <property type="component" value="Unassembled WGS sequence"/>
</dbReference>
<protein>
    <submittedName>
        <fullName evidence="1">Uncharacterized protein</fullName>
    </submittedName>
</protein>
<dbReference type="EMBL" id="JAYMYS010000002">
    <property type="protein sequence ID" value="KAK7407613.1"/>
    <property type="molecule type" value="Genomic_DNA"/>
</dbReference>
<evidence type="ECO:0000313" key="2">
    <source>
        <dbReference type="Proteomes" id="UP001386955"/>
    </source>
</evidence>
<accession>A0AAN9T6V3</accession>
<proteinExistence type="predicted"/>
<evidence type="ECO:0000313" key="1">
    <source>
        <dbReference type="EMBL" id="KAK7407613.1"/>
    </source>
</evidence>
<reference evidence="1 2" key="1">
    <citation type="submission" date="2024-01" db="EMBL/GenBank/DDBJ databases">
        <title>The genomes of 5 underutilized Papilionoideae crops provide insights into root nodulation and disease resistanc.</title>
        <authorList>
            <person name="Jiang F."/>
        </authorList>
    </citation>
    <scope>NUCLEOTIDE SEQUENCE [LARGE SCALE GENOMIC DNA]</scope>
    <source>
        <strain evidence="1">DUOXIRENSHENG_FW03</strain>
        <tissue evidence="1">Leaves</tissue>
    </source>
</reference>
<comment type="caution">
    <text evidence="1">The sequence shown here is derived from an EMBL/GenBank/DDBJ whole genome shotgun (WGS) entry which is preliminary data.</text>
</comment>
<sequence>MDSKEGRRSLDLSFVCKSPPQTRDCPMKEKLVGCQGPEERTPKLKTLACFLKKIGQTQRSVTDGIYSMAWNRSKATLDVVPAKEERKDE</sequence>
<gene>
    <name evidence="1" type="ORF">VNO78_09567</name>
</gene>
<dbReference type="AlphaFoldDB" id="A0AAN9T6V3"/>
<name>A0AAN9T6V3_PSOTE</name>
<organism evidence="1 2">
    <name type="scientific">Psophocarpus tetragonolobus</name>
    <name type="common">Winged bean</name>
    <name type="synonym">Dolichos tetragonolobus</name>
    <dbReference type="NCBI Taxonomy" id="3891"/>
    <lineage>
        <taxon>Eukaryota</taxon>
        <taxon>Viridiplantae</taxon>
        <taxon>Streptophyta</taxon>
        <taxon>Embryophyta</taxon>
        <taxon>Tracheophyta</taxon>
        <taxon>Spermatophyta</taxon>
        <taxon>Magnoliopsida</taxon>
        <taxon>eudicotyledons</taxon>
        <taxon>Gunneridae</taxon>
        <taxon>Pentapetalae</taxon>
        <taxon>rosids</taxon>
        <taxon>fabids</taxon>
        <taxon>Fabales</taxon>
        <taxon>Fabaceae</taxon>
        <taxon>Papilionoideae</taxon>
        <taxon>50 kb inversion clade</taxon>
        <taxon>NPAAA clade</taxon>
        <taxon>indigoferoid/millettioid clade</taxon>
        <taxon>Phaseoleae</taxon>
        <taxon>Psophocarpus</taxon>
    </lineage>
</organism>